<keyword evidence="7" id="KW-1185">Reference proteome</keyword>
<keyword evidence="4" id="KW-0239">DNA-directed DNA polymerase</keyword>
<dbReference type="GeneID" id="78337028"/>
<evidence type="ECO:0000313" key="6">
    <source>
        <dbReference type="EMBL" id="RHK46413.1"/>
    </source>
</evidence>
<dbReference type="InterPro" id="IPR027417">
    <property type="entry name" value="P-loop_NTPase"/>
</dbReference>
<evidence type="ECO:0000256" key="3">
    <source>
        <dbReference type="ARBA" id="ARBA00022705"/>
    </source>
</evidence>
<keyword evidence="2 6" id="KW-0548">Nucleotidyltransferase</keyword>
<dbReference type="EC" id="2.7.7.7" evidence="6"/>
<dbReference type="Gene3D" id="1.10.8.60">
    <property type="match status" value="1"/>
</dbReference>
<proteinExistence type="predicted"/>
<dbReference type="Proteomes" id="UP000286598">
    <property type="component" value="Unassembled WGS sequence"/>
</dbReference>
<dbReference type="NCBIfam" id="TIGR01128">
    <property type="entry name" value="holA"/>
    <property type="match status" value="1"/>
</dbReference>
<dbReference type="SUPFAM" id="SSF52540">
    <property type="entry name" value="P-loop containing nucleoside triphosphate hydrolases"/>
    <property type="match status" value="1"/>
</dbReference>
<dbReference type="Gene3D" id="1.20.272.10">
    <property type="match status" value="1"/>
</dbReference>
<evidence type="ECO:0000313" key="7">
    <source>
        <dbReference type="Proteomes" id="UP000286598"/>
    </source>
</evidence>
<evidence type="ECO:0000259" key="5">
    <source>
        <dbReference type="Pfam" id="PF06144"/>
    </source>
</evidence>
<evidence type="ECO:0000256" key="2">
    <source>
        <dbReference type="ARBA" id="ARBA00022695"/>
    </source>
</evidence>
<dbReference type="GO" id="GO:0009360">
    <property type="term" value="C:DNA polymerase III complex"/>
    <property type="evidence" value="ECO:0007669"/>
    <property type="project" value="InterPro"/>
</dbReference>
<dbReference type="EMBL" id="QRNO01000115">
    <property type="protein sequence ID" value="RHK46413.1"/>
    <property type="molecule type" value="Genomic_DNA"/>
</dbReference>
<dbReference type="PANTHER" id="PTHR34388">
    <property type="entry name" value="DNA POLYMERASE III SUBUNIT DELTA"/>
    <property type="match status" value="1"/>
</dbReference>
<evidence type="ECO:0000256" key="4">
    <source>
        <dbReference type="ARBA" id="ARBA00022932"/>
    </source>
</evidence>
<protein>
    <submittedName>
        <fullName evidence="6">DNA polymerase III subunit delta</fullName>
        <ecNumber evidence="6">2.7.7.7</ecNumber>
    </submittedName>
</protein>
<dbReference type="Pfam" id="PF06144">
    <property type="entry name" value="DNA_pol3_delta"/>
    <property type="match status" value="1"/>
</dbReference>
<keyword evidence="3" id="KW-0235">DNA replication</keyword>
<dbReference type="OrthoDB" id="1172326at2"/>
<accession>A0A3R6IPB3</accession>
<dbReference type="PANTHER" id="PTHR34388:SF1">
    <property type="entry name" value="DNA POLYMERASE III SUBUNIT DELTA"/>
    <property type="match status" value="1"/>
</dbReference>
<reference evidence="6 7" key="1">
    <citation type="submission" date="2018-08" db="EMBL/GenBank/DDBJ databases">
        <title>A genome reference for cultivated species of the human gut microbiota.</title>
        <authorList>
            <person name="Zou Y."/>
            <person name="Xue W."/>
            <person name="Luo G."/>
        </authorList>
    </citation>
    <scope>NUCLEOTIDE SEQUENCE [LARGE SCALE GENOMIC DNA]</scope>
    <source>
        <strain evidence="6 7">AF42-9</strain>
    </source>
</reference>
<dbReference type="InterPro" id="IPR010372">
    <property type="entry name" value="DNA_pol3_delta_N"/>
</dbReference>
<organism evidence="6 7">
    <name type="scientific">Leyella stercorea</name>
    <dbReference type="NCBI Taxonomy" id="363265"/>
    <lineage>
        <taxon>Bacteria</taxon>
        <taxon>Pseudomonadati</taxon>
        <taxon>Bacteroidota</taxon>
        <taxon>Bacteroidia</taxon>
        <taxon>Bacteroidales</taxon>
        <taxon>Prevotellaceae</taxon>
        <taxon>Leyella</taxon>
    </lineage>
</organism>
<comment type="caution">
    <text evidence="6">The sequence shown here is derived from an EMBL/GenBank/DDBJ whole genome shotgun (WGS) entry which is preliminary data.</text>
</comment>
<evidence type="ECO:0000256" key="1">
    <source>
        <dbReference type="ARBA" id="ARBA00022679"/>
    </source>
</evidence>
<sequence length="343" mass="38846">MAEKKSSVTFETIMRDLKAKKYAPVYVLMGDESYYIDRITDYIADNVLDPDDRDFNQTVVFGADTTAAQVVDMAKGYPVMPAAHRVVIVKEAQGLKSLDALERYFEKPLASTVLVIAYKNGTIDRRKKVVGKAEAVGVVFESKKKRDYELPAFIEAYLKKNHVAIDTKSAAMIAEHIGADLSRLISELDKVMISLPDDDRRVTPDVVEREIGVSKEFNIFELKTAIIERNVFKANQIVKYFDKNPKAGSLFSCLPLLYTYFQNLMVAFYAPDKNNDNNLAAFLELKSVWGLKDYRVGMRNFSAMKTLQILAKIRETDAKSKGLDSLNTSTDDLMRELIFFILH</sequence>
<dbReference type="Gene3D" id="3.40.50.300">
    <property type="entry name" value="P-loop containing nucleotide triphosphate hydrolases"/>
    <property type="match status" value="1"/>
</dbReference>
<dbReference type="AlphaFoldDB" id="A0A3R6IPB3"/>
<dbReference type="GO" id="GO:0003887">
    <property type="term" value="F:DNA-directed DNA polymerase activity"/>
    <property type="evidence" value="ECO:0007669"/>
    <property type="project" value="UniProtKB-KW"/>
</dbReference>
<name>A0A3R6IPB3_9BACT</name>
<feature type="domain" description="DNA polymerase III delta N-terminal" evidence="5">
    <location>
        <begin position="26"/>
        <end position="141"/>
    </location>
</feature>
<keyword evidence="1 6" id="KW-0808">Transferase</keyword>
<dbReference type="RefSeq" id="WP_007899322.1">
    <property type="nucleotide sequence ID" value="NZ_CALLOM010000065.1"/>
</dbReference>
<dbReference type="GO" id="GO:0003677">
    <property type="term" value="F:DNA binding"/>
    <property type="evidence" value="ECO:0007669"/>
    <property type="project" value="InterPro"/>
</dbReference>
<dbReference type="GO" id="GO:0006261">
    <property type="term" value="P:DNA-templated DNA replication"/>
    <property type="evidence" value="ECO:0007669"/>
    <property type="project" value="TreeGrafter"/>
</dbReference>
<gene>
    <name evidence="6" type="primary">holA</name>
    <name evidence="6" type="ORF">DW060_13125</name>
</gene>
<dbReference type="InterPro" id="IPR005790">
    <property type="entry name" value="DNA_polIII_delta"/>
</dbReference>